<keyword evidence="5" id="KW-0997">Cell inner membrane</keyword>
<evidence type="ECO:0000256" key="5">
    <source>
        <dbReference type="HAMAP-Rule" id="MF_00189"/>
    </source>
</evidence>
<dbReference type="Pfam" id="PF04279">
    <property type="entry name" value="IspA"/>
    <property type="match status" value="1"/>
</dbReference>
<dbReference type="HAMAP" id="MF_00189">
    <property type="entry name" value="YciB"/>
    <property type="match status" value="1"/>
</dbReference>
<comment type="subcellular location">
    <subcellularLocation>
        <location evidence="5">Cell inner membrane</location>
        <topology evidence="5">Multi-pass membrane protein</topology>
    </subcellularLocation>
</comment>
<comment type="similarity">
    <text evidence="5">Belongs to the YciB family.</text>
</comment>
<sequence>MAERSIKPWLKSVLELGPPLLFFIAYMRFQDTTLTVAGRDYDGFIIVTAAFVPLLLASIAALWVLTRKISRIQVFTAVLVVVFGALTVWFNDERFFKMKTTLVYGFFAVLLGIGLLRGQSWLQFVMGDLLPMREEGWMVLTKRLAGAFALMAVANELVWRTQSTEFWVTFETFGLPIFLFAVFMSQARLIERFSLSEEEADEKDAR</sequence>
<evidence type="ECO:0000256" key="2">
    <source>
        <dbReference type="ARBA" id="ARBA00022692"/>
    </source>
</evidence>
<name>A0A3L9Y3K1_9RHOB</name>
<dbReference type="Proteomes" id="UP000281343">
    <property type="component" value="Unassembled WGS sequence"/>
</dbReference>
<dbReference type="AlphaFoldDB" id="A0A3L9Y3K1"/>
<comment type="function">
    <text evidence="5">Plays a role in cell envelope biogenesis, maintenance of cell envelope integrity and membrane homeostasis.</text>
</comment>
<feature type="transmembrane region" description="Helical" evidence="5">
    <location>
        <begin position="102"/>
        <end position="124"/>
    </location>
</feature>
<dbReference type="PANTHER" id="PTHR36917:SF1">
    <property type="entry name" value="INNER MEMBRANE-SPANNING PROTEIN YCIB"/>
    <property type="match status" value="1"/>
</dbReference>
<feature type="transmembrane region" description="Helical" evidence="5">
    <location>
        <begin position="166"/>
        <end position="184"/>
    </location>
</feature>
<evidence type="ECO:0000313" key="6">
    <source>
        <dbReference type="EMBL" id="RMA42992.1"/>
    </source>
</evidence>
<protein>
    <recommendedName>
        <fullName evidence="5">Inner membrane-spanning protein YciB</fullName>
    </recommendedName>
</protein>
<evidence type="ECO:0000256" key="3">
    <source>
        <dbReference type="ARBA" id="ARBA00022989"/>
    </source>
</evidence>
<keyword evidence="7" id="KW-1185">Reference proteome</keyword>
<dbReference type="OrthoDB" id="9788219at2"/>
<dbReference type="PANTHER" id="PTHR36917">
    <property type="entry name" value="INTRACELLULAR SEPTATION PROTEIN A-RELATED"/>
    <property type="match status" value="1"/>
</dbReference>
<proteinExistence type="inferred from homology"/>
<evidence type="ECO:0000256" key="1">
    <source>
        <dbReference type="ARBA" id="ARBA00022475"/>
    </source>
</evidence>
<gene>
    <name evidence="5" type="primary">yciB</name>
    <name evidence="6" type="ORF">D9R08_04925</name>
</gene>
<keyword evidence="2 5" id="KW-0812">Transmembrane</keyword>
<accession>A0A3L9Y3K1</accession>
<feature type="transmembrane region" description="Helical" evidence="5">
    <location>
        <begin position="41"/>
        <end position="65"/>
    </location>
</feature>
<dbReference type="InterPro" id="IPR006008">
    <property type="entry name" value="YciB"/>
</dbReference>
<reference evidence="6 7" key="1">
    <citation type="submission" date="2018-10" db="EMBL/GenBank/DDBJ databases">
        <authorList>
            <person name="Jung H.S."/>
            <person name="Jeon C.O."/>
        </authorList>
    </citation>
    <scope>NUCLEOTIDE SEQUENCE [LARGE SCALE GENOMIC DNA]</scope>
    <source>
        <strain evidence="6 7">MA-7-27</strain>
    </source>
</reference>
<keyword evidence="1 5" id="KW-1003">Cell membrane</keyword>
<keyword evidence="4 5" id="KW-0472">Membrane</keyword>
<evidence type="ECO:0000256" key="4">
    <source>
        <dbReference type="ARBA" id="ARBA00023136"/>
    </source>
</evidence>
<organism evidence="6 7">
    <name type="scientific">Rhodophyticola porphyridii</name>
    <dbReference type="NCBI Taxonomy" id="1852017"/>
    <lineage>
        <taxon>Bacteria</taxon>
        <taxon>Pseudomonadati</taxon>
        <taxon>Pseudomonadota</taxon>
        <taxon>Alphaproteobacteria</taxon>
        <taxon>Rhodobacterales</taxon>
        <taxon>Roseobacteraceae</taxon>
        <taxon>Rhodophyticola</taxon>
    </lineage>
</organism>
<feature type="transmembrane region" description="Helical" evidence="5">
    <location>
        <begin position="72"/>
        <end position="90"/>
    </location>
</feature>
<dbReference type="EMBL" id="RCNT01000002">
    <property type="protein sequence ID" value="RMA42992.1"/>
    <property type="molecule type" value="Genomic_DNA"/>
</dbReference>
<dbReference type="GO" id="GO:0005886">
    <property type="term" value="C:plasma membrane"/>
    <property type="evidence" value="ECO:0007669"/>
    <property type="project" value="UniProtKB-SubCell"/>
</dbReference>
<evidence type="ECO:0000313" key="7">
    <source>
        <dbReference type="Proteomes" id="UP000281343"/>
    </source>
</evidence>
<dbReference type="RefSeq" id="WP_121896929.1">
    <property type="nucleotide sequence ID" value="NZ_RCNT01000002.1"/>
</dbReference>
<feature type="transmembrane region" description="Helical" evidence="5">
    <location>
        <begin position="136"/>
        <end position="154"/>
    </location>
</feature>
<comment type="caution">
    <text evidence="6">The sequence shown here is derived from an EMBL/GenBank/DDBJ whole genome shotgun (WGS) entry which is preliminary data.</text>
</comment>
<keyword evidence="3 5" id="KW-1133">Transmembrane helix</keyword>